<dbReference type="EMBL" id="JAVDWE010000013">
    <property type="protein sequence ID" value="MDR7096313.1"/>
    <property type="molecule type" value="Genomic_DNA"/>
</dbReference>
<dbReference type="Pfam" id="PF07819">
    <property type="entry name" value="PGAP1"/>
    <property type="match status" value="1"/>
</dbReference>
<reference evidence="2 3" key="1">
    <citation type="submission" date="2023-07" db="EMBL/GenBank/DDBJ databases">
        <title>Sorghum-associated microbial communities from plants grown in Nebraska, USA.</title>
        <authorList>
            <person name="Schachtman D."/>
        </authorList>
    </citation>
    <scope>NUCLEOTIDE SEQUENCE [LARGE SCALE GENOMIC DNA]</scope>
    <source>
        <strain evidence="2 3">BE240</strain>
    </source>
</reference>
<accession>A0ABU1VGI5</accession>
<dbReference type="InterPro" id="IPR029058">
    <property type="entry name" value="AB_hydrolase_fold"/>
</dbReference>
<evidence type="ECO:0000313" key="3">
    <source>
        <dbReference type="Proteomes" id="UP001265550"/>
    </source>
</evidence>
<feature type="domain" description="GPI inositol-deacylase PGAP1-like alpha/beta" evidence="1">
    <location>
        <begin position="163"/>
        <end position="279"/>
    </location>
</feature>
<evidence type="ECO:0000259" key="1">
    <source>
        <dbReference type="Pfam" id="PF07819"/>
    </source>
</evidence>
<evidence type="ECO:0000313" key="2">
    <source>
        <dbReference type="EMBL" id="MDR7096313.1"/>
    </source>
</evidence>
<organism evidence="2 3">
    <name type="scientific">Hydrogenophaga laconesensis</name>
    <dbReference type="NCBI Taxonomy" id="1805971"/>
    <lineage>
        <taxon>Bacteria</taxon>
        <taxon>Pseudomonadati</taxon>
        <taxon>Pseudomonadota</taxon>
        <taxon>Betaproteobacteria</taxon>
        <taxon>Burkholderiales</taxon>
        <taxon>Comamonadaceae</taxon>
        <taxon>Hydrogenophaga</taxon>
    </lineage>
</organism>
<dbReference type="RefSeq" id="WP_204735084.1">
    <property type="nucleotide sequence ID" value="NZ_JAVDWE010000013.1"/>
</dbReference>
<dbReference type="InterPro" id="IPR012908">
    <property type="entry name" value="PGAP1-ab_dom-like"/>
</dbReference>
<sequence>MTQPPPNPTRDALLRHVRPSDLKAAAQLVSHATTGAIGIAESVHQSVRDRLGLPAGIAPDRAGGLTGQIYQGIRGVTQLVGHGLDGALALLLPMVDDPTRQPDPSPGREAVLAALNGVMGDRLQAIDNPLAQTLELRHQGRRLPLESTALLHDRLAGASSHLIVLVHGLCMNDTQWRRNGHDHGEFLAQALGATTVYVRYNSGLHIAANGRELARQLEWLAAQWPVPLQSITLIGHSMGGLVARAACEAARAAAHRWRPLLRHLVFLGTPHHGAPLERAGQWLNGLLAATPFTAPFTRLGQLRSAGITDLHQGRVREGAHEPLPLPEGVACFAVAAALAPRRGLLADRLTGDGLVPLRSALGQHDDRRFRLVFARDSQRTVYRTGHLELLSSPVVARQLLAWLEPPPPDA</sequence>
<comment type="caution">
    <text evidence="2">The sequence shown here is derived from an EMBL/GenBank/DDBJ whole genome shotgun (WGS) entry which is preliminary data.</text>
</comment>
<name>A0ABU1VGI5_9BURK</name>
<dbReference type="Proteomes" id="UP001265550">
    <property type="component" value="Unassembled WGS sequence"/>
</dbReference>
<protein>
    <submittedName>
        <fullName evidence="2">Pimeloyl-ACP methyl ester carboxylesterase</fullName>
    </submittedName>
</protein>
<gene>
    <name evidence="2" type="ORF">J2X09_004070</name>
</gene>
<proteinExistence type="predicted"/>
<dbReference type="Gene3D" id="3.40.50.1820">
    <property type="entry name" value="alpha/beta hydrolase"/>
    <property type="match status" value="1"/>
</dbReference>
<dbReference type="SUPFAM" id="SSF53474">
    <property type="entry name" value="alpha/beta-Hydrolases"/>
    <property type="match status" value="1"/>
</dbReference>
<keyword evidence="3" id="KW-1185">Reference proteome</keyword>